<feature type="transmembrane region" description="Helical" evidence="1">
    <location>
        <begin position="7"/>
        <end position="27"/>
    </location>
</feature>
<comment type="caution">
    <text evidence="2">The sequence shown here is derived from an EMBL/GenBank/DDBJ whole genome shotgun (WGS) entry which is preliminary data.</text>
</comment>
<dbReference type="Proteomes" id="UP000292223">
    <property type="component" value="Unassembled WGS sequence"/>
</dbReference>
<reference evidence="2 3" key="1">
    <citation type="submission" date="2019-02" db="EMBL/GenBank/DDBJ databases">
        <title>From farm to fork: dissemination of Tn554::fexA-optrA in linezolid-resistant Enterococcus faecalis clones from chicken feces and meat in Tunisia.</title>
        <authorList>
            <person name="Tedim A.P."/>
            <person name="Elghaieb H."/>
            <person name="Abbassi M.S."/>
            <person name="Novais C."/>
            <person name="Hassen A."/>
            <person name="Peixe L."/>
            <person name="Freitas A.R."/>
        </authorList>
    </citation>
    <scope>NUCLEOTIDE SEQUENCE [LARGE SCALE GENOMIC DNA]</scope>
    <source>
        <strain evidence="2 3">728T</strain>
    </source>
</reference>
<organism evidence="2 3">
    <name type="scientific">Enterococcus faecalis</name>
    <name type="common">Streptococcus faecalis</name>
    <dbReference type="NCBI Taxonomy" id="1351"/>
    <lineage>
        <taxon>Bacteria</taxon>
        <taxon>Bacillati</taxon>
        <taxon>Bacillota</taxon>
        <taxon>Bacilli</taxon>
        <taxon>Lactobacillales</taxon>
        <taxon>Enterococcaceae</taxon>
        <taxon>Enterococcus</taxon>
    </lineage>
</organism>
<evidence type="ECO:0000256" key="1">
    <source>
        <dbReference type="SAM" id="Phobius"/>
    </source>
</evidence>
<evidence type="ECO:0000313" key="3">
    <source>
        <dbReference type="Proteomes" id="UP000292223"/>
    </source>
</evidence>
<proteinExistence type="predicted"/>
<keyword evidence="1" id="KW-1133">Transmembrane helix</keyword>
<evidence type="ECO:0000313" key="2">
    <source>
        <dbReference type="EMBL" id="RYU28758.1"/>
    </source>
</evidence>
<feature type="transmembrane region" description="Helical" evidence="1">
    <location>
        <begin position="33"/>
        <end position="50"/>
    </location>
</feature>
<gene>
    <name evidence="2" type="ORF">EU507_16520</name>
</gene>
<feature type="transmembrane region" description="Helical" evidence="1">
    <location>
        <begin position="62"/>
        <end position="83"/>
    </location>
</feature>
<dbReference type="RefSeq" id="WP_016622112.1">
    <property type="nucleotide sequence ID" value="NZ_JABTDG010000020.1"/>
</dbReference>
<sequence length="84" mass="9562">MKKYLSIFILFFGVVANLLVLTPQLYIHSQQTVIGLILGIIGFILAIFNYKKGYKTYQKIAFILGGIISIYPVLYFTFLFFALG</sequence>
<dbReference type="EMBL" id="SEWT01000021">
    <property type="protein sequence ID" value="RYU28758.1"/>
    <property type="molecule type" value="Genomic_DNA"/>
</dbReference>
<keyword evidence="1" id="KW-0812">Transmembrane</keyword>
<name>A0A8B3RR98_ENTFL</name>
<protein>
    <recommendedName>
        <fullName evidence="4">Enterococcus faecalis plasmid pYI17 DNA, bacteriocin related region</fullName>
    </recommendedName>
</protein>
<keyword evidence="1" id="KW-0472">Membrane</keyword>
<accession>A0A8B3RR98</accession>
<dbReference type="AlphaFoldDB" id="A0A8B3RR98"/>
<evidence type="ECO:0008006" key="4">
    <source>
        <dbReference type="Google" id="ProtNLM"/>
    </source>
</evidence>